<organism evidence="3 4">
    <name type="scientific">Aerophototrophica crusticola</name>
    <dbReference type="NCBI Taxonomy" id="1709002"/>
    <lineage>
        <taxon>Bacteria</taxon>
        <taxon>Pseudomonadati</taxon>
        <taxon>Pseudomonadota</taxon>
        <taxon>Alphaproteobacteria</taxon>
        <taxon>Rhodospirillales</taxon>
        <taxon>Rhodospirillaceae</taxon>
        <taxon>Aerophototrophica</taxon>
    </lineage>
</organism>
<dbReference type="Pfam" id="PF00583">
    <property type="entry name" value="Acetyltransf_1"/>
    <property type="match status" value="1"/>
</dbReference>
<dbReference type="PROSITE" id="PS51186">
    <property type="entry name" value="GNAT"/>
    <property type="match status" value="1"/>
</dbReference>
<gene>
    <name evidence="3" type="ORF">HHL28_07265</name>
</gene>
<proteinExistence type="predicted"/>
<feature type="compositionally biased region" description="Basic and acidic residues" evidence="1">
    <location>
        <begin position="160"/>
        <end position="171"/>
    </location>
</feature>
<dbReference type="CDD" id="cd04301">
    <property type="entry name" value="NAT_SF"/>
    <property type="match status" value="1"/>
</dbReference>
<dbReference type="AlphaFoldDB" id="A0A858RBH4"/>
<evidence type="ECO:0000256" key="1">
    <source>
        <dbReference type="SAM" id="MobiDB-lite"/>
    </source>
</evidence>
<accession>A0A858RBH4</accession>
<keyword evidence="4" id="KW-1185">Reference proteome</keyword>
<dbReference type="InterPro" id="IPR016181">
    <property type="entry name" value="Acyl_CoA_acyltransferase"/>
</dbReference>
<reference evidence="3" key="1">
    <citation type="submission" date="2020-04" db="EMBL/GenBank/DDBJ databases">
        <title>A desert anoxygenic phototrophic bacterium fixes CO2 using RubisCO under aerobic conditions.</title>
        <authorList>
            <person name="Tang K."/>
        </authorList>
    </citation>
    <scope>NUCLEOTIDE SEQUENCE [LARGE SCALE GENOMIC DNA]</scope>
    <source>
        <strain evidence="3">MIMtkB3</strain>
    </source>
</reference>
<evidence type="ECO:0000259" key="2">
    <source>
        <dbReference type="PROSITE" id="PS51186"/>
    </source>
</evidence>
<dbReference type="KEGG" id="acru:HHL28_07265"/>
<evidence type="ECO:0000313" key="3">
    <source>
        <dbReference type="EMBL" id="QJE74815.1"/>
    </source>
</evidence>
<dbReference type="EMBL" id="CP051775">
    <property type="protein sequence ID" value="QJE74815.1"/>
    <property type="molecule type" value="Genomic_DNA"/>
</dbReference>
<dbReference type="Proteomes" id="UP000501891">
    <property type="component" value="Chromosome"/>
</dbReference>
<feature type="domain" description="N-acetyltransferase" evidence="2">
    <location>
        <begin position="30"/>
        <end position="182"/>
    </location>
</feature>
<feature type="region of interest" description="Disordered" evidence="1">
    <location>
        <begin position="159"/>
        <end position="192"/>
    </location>
</feature>
<dbReference type="Gene3D" id="3.40.630.30">
    <property type="match status" value="1"/>
</dbReference>
<sequence length="192" mass="21872">MIRTTITYLEMTEKPSRTFRPPPPEKSALLRAERCTVSYYRYLYDTVGGPWLWWFRRAMPEQELAAIIGDERVEIFVLYVGGVPAGYAEIDRRVEGTANLAYFGLVPDFIGHGLGPWLLDWAVDAAWAGAGVTRVTVNTCTLDHPKALMMYQRAGFQPVRQEEKEEPDPRLAGHLPRGIAPTYPWWNREQSG</sequence>
<dbReference type="GO" id="GO:0016747">
    <property type="term" value="F:acyltransferase activity, transferring groups other than amino-acyl groups"/>
    <property type="evidence" value="ECO:0007669"/>
    <property type="project" value="InterPro"/>
</dbReference>
<dbReference type="InterPro" id="IPR000182">
    <property type="entry name" value="GNAT_dom"/>
</dbReference>
<dbReference type="SUPFAM" id="SSF55729">
    <property type="entry name" value="Acyl-CoA N-acyltransferases (Nat)"/>
    <property type="match status" value="1"/>
</dbReference>
<name>A0A858RBH4_9PROT</name>
<protein>
    <submittedName>
        <fullName evidence="3">GNAT family N-acetyltransferase</fullName>
    </submittedName>
</protein>
<evidence type="ECO:0000313" key="4">
    <source>
        <dbReference type="Proteomes" id="UP000501891"/>
    </source>
</evidence>